<dbReference type="EMBL" id="FNJI01000016">
    <property type="protein sequence ID" value="SDP33841.1"/>
    <property type="molecule type" value="Genomic_DNA"/>
</dbReference>
<accession>A0A1H0RW85</accession>
<dbReference type="FunFam" id="3.40.50.300:FF:000224">
    <property type="entry name" value="Energy-coupling factor transporter ATP-binding protein EcfA"/>
    <property type="match status" value="1"/>
</dbReference>
<dbReference type="STRING" id="91360.SAMN05660330_02456"/>
<protein>
    <submittedName>
        <fullName evidence="10">Biotin transport system ATP-binding protein</fullName>
    </submittedName>
</protein>
<evidence type="ECO:0000256" key="7">
    <source>
        <dbReference type="ARBA" id="ARBA00022967"/>
    </source>
</evidence>
<sequence length="258" mass="28404">MLSRLRDNIVTIIETVDLIHTFGDGTKALKKVNLTFKEGEFTVITGANGSGKTTLLKHFNGLLFPASGKVLVCGRSVAEKPMSARQNVGMVFQDADSQIVGETVYDDVAFGPENLRLDRSEIDRRVGLALGDVDLSGFEEKSPHNLSGGEKRRLAIAGVLAMNPRVLVMDEPFSNLDFAATRMVLKQVLKLHQNGHTIIITTHDLEKVLFHAERLVVMDKGEVVDDGRPATVIENIGRYGVRPPCSVLFERGLQPWEI</sequence>
<dbReference type="InterPro" id="IPR003439">
    <property type="entry name" value="ABC_transporter-like_ATP-bd"/>
</dbReference>
<evidence type="ECO:0000259" key="9">
    <source>
        <dbReference type="PROSITE" id="PS50893"/>
    </source>
</evidence>
<keyword evidence="7" id="KW-1278">Translocase</keyword>
<evidence type="ECO:0000256" key="8">
    <source>
        <dbReference type="ARBA" id="ARBA00023136"/>
    </source>
</evidence>
<dbReference type="SMART" id="SM00382">
    <property type="entry name" value="AAA"/>
    <property type="match status" value="1"/>
</dbReference>
<dbReference type="GO" id="GO:0043190">
    <property type="term" value="C:ATP-binding cassette (ABC) transporter complex"/>
    <property type="evidence" value="ECO:0007669"/>
    <property type="project" value="TreeGrafter"/>
</dbReference>
<dbReference type="PANTHER" id="PTHR43553">
    <property type="entry name" value="HEAVY METAL TRANSPORTER"/>
    <property type="match status" value="1"/>
</dbReference>
<evidence type="ECO:0000256" key="2">
    <source>
        <dbReference type="ARBA" id="ARBA00005417"/>
    </source>
</evidence>
<dbReference type="InterPro" id="IPR050095">
    <property type="entry name" value="ECF_ABC_transporter_ATP-bd"/>
</dbReference>
<comment type="similarity">
    <text evidence="2">Belongs to the ABC transporter superfamily.</text>
</comment>
<dbReference type="Proteomes" id="UP000199073">
    <property type="component" value="Unassembled WGS sequence"/>
</dbReference>
<evidence type="ECO:0000256" key="4">
    <source>
        <dbReference type="ARBA" id="ARBA00022475"/>
    </source>
</evidence>
<dbReference type="PROSITE" id="PS50893">
    <property type="entry name" value="ABC_TRANSPORTER_2"/>
    <property type="match status" value="1"/>
</dbReference>
<keyword evidence="4" id="KW-1003">Cell membrane</keyword>
<dbReference type="Gene3D" id="3.40.50.300">
    <property type="entry name" value="P-loop containing nucleotide triphosphate hydrolases"/>
    <property type="match status" value="1"/>
</dbReference>
<dbReference type="GO" id="GO:0016887">
    <property type="term" value="F:ATP hydrolysis activity"/>
    <property type="evidence" value="ECO:0007669"/>
    <property type="project" value="InterPro"/>
</dbReference>
<dbReference type="CDD" id="cd03225">
    <property type="entry name" value="ABC_cobalt_CbiO_domain1"/>
    <property type="match status" value="1"/>
</dbReference>
<keyword evidence="3" id="KW-0813">Transport</keyword>
<dbReference type="InterPro" id="IPR015856">
    <property type="entry name" value="ABC_transpr_CbiO/EcfA_su"/>
</dbReference>
<name>A0A1H0RW85_9BACT</name>
<dbReference type="GO" id="GO:0005524">
    <property type="term" value="F:ATP binding"/>
    <property type="evidence" value="ECO:0007669"/>
    <property type="project" value="UniProtKB-KW"/>
</dbReference>
<proteinExistence type="inferred from homology"/>
<evidence type="ECO:0000313" key="10">
    <source>
        <dbReference type="EMBL" id="SDP33841.1"/>
    </source>
</evidence>
<dbReference type="PANTHER" id="PTHR43553:SF24">
    <property type="entry name" value="ENERGY-COUPLING FACTOR TRANSPORTER ATP-BINDING PROTEIN ECFA1"/>
    <property type="match status" value="1"/>
</dbReference>
<organism evidence="10 11">
    <name type="scientific">Desulforhopalus singaporensis</name>
    <dbReference type="NCBI Taxonomy" id="91360"/>
    <lineage>
        <taxon>Bacteria</taxon>
        <taxon>Pseudomonadati</taxon>
        <taxon>Thermodesulfobacteriota</taxon>
        <taxon>Desulfobulbia</taxon>
        <taxon>Desulfobulbales</taxon>
        <taxon>Desulfocapsaceae</taxon>
        <taxon>Desulforhopalus</taxon>
    </lineage>
</organism>
<evidence type="ECO:0000256" key="1">
    <source>
        <dbReference type="ARBA" id="ARBA00004236"/>
    </source>
</evidence>
<feature type="domain" description="ABC transporter" evidence="9">
    <location>
        <begin position="13"/>
        <end position="245"/>
    </location>
</feature>
<reference evidence="10 11" key="1">
    <citation type="submission" date="2016-10" db="EMBL/GenBank/DDBJ databases">
        <authorList>
            <person name="de Groot N.N."/>
        </authorList>
    </citation>
    <scope>NUCLEOTIDE SEQUENCE [LARGE SCALE GENOMIC DNA]</scope>
    <source>
        <strain evidence="10 11">DSM 12130</strain>
    </source>
</reference>
<comment type="subcellular location">
    <subcellularLocation>
        <location evidence="1">Cell membrane</location>
    </subcellularLocation>
</comment>
<evidence type="ECO:0000313" key="11">
    <source>
        <dbReference type="Proteomes" id="UP000199073"/>
    </source>
</evidence>
<gene>
    <name evidence="10" type="ORF">SAMN05660330_02456</name>
</gene>
<dbReference type="PROSITE" id="PS00211">
    <property type="entry name" value="ABC_TRANSPORTER_1"/>
    <property type="match status" value="1"/>
</dbReference>
<dbReference type="SUPFAM" id="SSF52540">
    <property type="entry name" value="P-loop containing nucleoside triphosphate hydrolases"/>
    <property type="match status" value="1"/>
</dbReference>
<evidence type="ECO:0000256" key="6">
    <source>
        <dbReference type="ARBA" id="ARBA00022840"/>
    </source>
</evidence>
<keyword evidence="8" id="KW-0472">Membrane</keyword>
<dbReference type="Pfam" id="PF00005">
    <property type="entry name" value="ABC_tran"/>
    <property type="match status" value="1"/>
</dbReference>
<dbReference type="GO" id="GO:0042626">
    <property type="term" value="F:ATPase-coupled transmembrane transporter activity"/>
    <property type="evidence" value="ECO:0007669"/>
    <property type="project" value="TreeGrafter"/>
</dbReference>
<dbReference type="AlphaFoldDB" id="A0A1H0RW85"/>
<keyword evidence="11" id="KW-1185">Reference proteome</keyword>
<dbReference type="InterPro" id="IPR003593">
    <property type="entry name" value="AAA+_ATPase"/>
</dbReference>
<dbReference type="InterPro" id="IPR017871">
    <property type="entry name" value="ABC_transporter-like_CS"/>
</dbReference>
<keyword evidence="6 10" id="KW-0067">ATP-binding</keyword>
<evidence type="ECO:0000256" key="5">
    <source>
        <dbReference type="ARBA" id="ARBA00022741"/>
    </source>
</evidence>
<evidence type="ECO:0000256" key="3">
    <source>
        <dbReference type="ARBA" id="ARBA00022448"/>
    </source>
</evidence>
<keyword evidence="5" id="KW-0547">Nucleotide-binding</keyword>
<dbReference type="InterPro" id="IPR027417">
    <property type="entry name" value="P-loop_NTPase"/>
</dbReference>